<dbReference type="EMBL" id="MNCJ02000322">
    <property type="protein sequence ID" value="KAF5798105.1"/>
    <property type="molecule type" value="Genomic_DNA"/>
</dbReference>
<sequence>MTQTPATKTYHTIIEGVNNHFGEDLKKKEPESIEKTLRIDGNSHVMSVMPSKRTIKIYSDMVNQMKVDGSYPAIVFSC</sequence>
<dbReference type="Proteomes" id="UP000215914">
    <property type="component" value="Chromosome 7"/>
</dbReference>
<accession>A0A251UBI2</accession>
<evidence type="ECO:0000313" key="3">
    <source>
        <dbReference type="Proteomes" id="UP000215914"/>
    </source>
</evidence>
<protein>
    <submittedName>
        <fullName evidence="2">Uncharacterized protein</fullName>
    </submittedName>
</protein>
<gene>
    <name evidence="2" type="ORF">HannXRQ_Chr07g0189511</name>
    <name evidence="1" type="ORF">HanXRQr2_Chr07g0288871</name>
</gene>
<evidence type="ECO:0000313" key="1">
    <source>
        <dbReference type="EMBL" id="KAF5798105.1"/>
    </source>
</evidence>
<organism evidence="2 3">
    <name type="scientific">Helianthus annuus</name>
    <name type="common">Common sunflower</name>
    <dbReference type="NCBI Taxonomy" id="4232"/>
    <lineage>
        <taxon>Eukaryota</taxon>
        <taxon>Viridiplantae</taxon>
        <taxon>Streptophyta</taxon>
        <taxon>Embryophyta</taxon>
        <taxon>Tracheophyta</taxon>
        <taxon>Spermatophyta</taxon>
        <taxon>Magnoliopsida</taxon>
        <taxon>eudicotyledons</taxon>
        <taxon>Gunneridae</taxon>
        <taxon>Pentapetalae</taxon>
        <taxon>asterids</taxon>
        <taxon>campanulids</taxon>
        <taxon>Asterales</taxon>
        <taxon>Asteraceae</taxon>
        <taxon>Asteroideae</taxon>
        <taxon>Heliantheae alliance</taxon>
        <taxon>Heliantheae</taxon>
        <taxon>Helianthus</taxon>
    </lineage>
</organism>
<evidence type="ECO:0000313" key="2">
    <source>
        <dbReference type="EMBL" id="OTG20122.1"/>
    </source>
</evidence>
<proteinExistence type="predicted"/>
<dbReference type="EMBL" id="CM007896">
    <property type="protein sequence ID" value="OTG20122.1"/>
    <property type="molecule type" value="Genomic_DNA"/>
</dbReference>
<dbReference type="AlphaFoldDB" id="A0A251UBI2"/>
<keyword evidence="3" id="KW-1185">Reference proteome</keyword>
<reference evidence="1" key="3">
    <citation type="submission" date="2020-06" db="EMBL/GenBank/DDBJ databases">
        <title>Helianthus annuus Genome sequencing and assembly Release 2.</title>
        <authorList>
            <person name="Gouzy J."/>
            <person name="Langlade N."/>
            <person name="Munos S."/>
        </authorList>
    </citation>
    <scope>NUCLEOTIDE SEQUENCE</scope>
    <source>
        <tissue evidence="1">Leaves</tissue>
    </source>
</reference>
<reference evidence="2" key="2">
    <citation type="submission" date="2017-02" db="EMBL/GenBank/DDBJ databases">
        <title>Sunflower complete genome.</title>
        <authorList>
            <person name="Langlade N."/>
            <person name="Munos S."/>
        </authorList>
    </citation>
    <scope>NUCLEOTIDE SEQUENCE [LARGE SCALE GENOMIC DNA]</scope>
    <source>
        <tissue evidence="2">Leaves</tissue>
    </source>
</reference>
<name>A0A251UBI2_HELAN</name>
<dbReference type="Gramene" id="mRNA:HanXRQr2_Chr07g0288871">
    <property type="protein sequence ID" value="mRNA:HanXRQr2_Chr07g0288871"/>
    <property type="gene ID" value="HanXRQr2_Chr07g0288871"/>
</dbReference>
<reference evidence="1 3" key="1">
    <citation type="journal article" date="2017" name="Nature">
        <title>The sunflower genome provides insights into oil metabolism, flowering and Asterid evolution.</title>
        <authorList>
            <person name="Badouin H."/>
            <person name="Gouzy J."/>
            <person name="Grassa C.J."/>
            <person name="Murat F."/>
            <person name="Staton S.E."/>
            <person name="Cottret L."/>
            <person name="Lelandais-Briere C."/>
            <person name="Owens G.L."/>
            <person name="Carrere S."/>
            <person name="Mayjonade B."/>
            <person name="Legrand L."/>
            <person name="Gill N."/>
            <person name="Kane N.C."/>
            <person name="Bowers J.E."/>
            <person name="Hubner S."/>
            <person name="Bellec A."/>
            <person name="Berard A."/>
            <person name="Berges H."/>
            <person name="Blanchet N."/>
            <person name="Boniface M.C."/>
            <person name="Brunel D."/>
            <person name="Catrice O."/>
            <person name="Chaidir N."/>
            <person name="Claudel C."/>
            <person name="Donnadieu C."/>
            <person name="Faraut T."/>
            <person name="Fievet G."/>
            <person name="Helmstetter N."/>
            <person name="King M."/>
            <person name="Knapp S.J."/>
            <person name="Lai Z."/>
            <person name="Le Paslier M.C."/>
            <person name="Lippi Y."/>
            <person name="Lorenzon L."/>
            <person name="Mandel J.R."/>
            <person name="Marage G."/>
            <person name="Marchand G."/>
            <person name="Marquand E."/>
            <person name="Bret-Mestries E."/>
            <person name="Morien E."/>
            <person name="Nambeesan S."/>
            <person name="Nguyen T."/>
            <person name="Pegot-Espagnet P."/>
            <person name="Pouilly N."/>
            <person name="Raftis F."/>
            <person name="Sallet E."/>
            <person name="Schiex T."/>
            <person name="Thomas J."/>
            <person name="Vandecasteele C."/>
            <person name="Vares D."/>
            <person name="Vear F."/>
            <person name="Vautrin S."/>
            <person name="Crespi M."/>
            <person name="Mangin B."/>
            <person name="Burke J.M."/>
            <person name="Salse J."/>
            <person name="Munos S."/>
            <person name="Vincourt P."/>
            <person name="Rieseberg L.H."/>
            <person name="Langlade N.B."/>
        </authorList>
    </citation>
    <scope>NUCLEOTIDE SEQUENCE [LARGE SCALE GENOMIC DNA]</scope>
    <source>
        <strain evidence="3">cv. SF193</strain>
        <tissue evidence="1">Leaves</tissue>
    </source>
</reference>
<dbReference type="InParanoid" id="A0A251UBI2"/>